<dbReference type="Pfam" id="PF11011">
    <property type="entry name" value="DUF2849"/>
    <property type="match status" value="1"/>
</dbReference>
<gene>
    <name evidence="1" type="ORF">ABIE08_003000</name>
</gene>
<dbReference type="RefSeq" id="WP_354552230.1">
    <property type="nucleotide sequence ID" value="NZ_JBEPSM010000002.1"/>
</dbReference>
<evidence type="ECO:0008006" key="3">
    <source>
        <dbReference type="Google" id="ProtNLM"/>
    </source>
</evidence>
<evidence type="ECO:0000313" key="1">
    <source>
        <dbReference type="EMBL" id="MET4635054.1"/>
    </source>
</evidence>
<dbReference type="InterPro" id="IPR021270">
    <property type="entry name" value="DUF2849"/>
</dbReference>
<proteinExistence type="predicted"/>
<comment type="caution">
    <text evidence="1">The sequence shown here is derived from an EMBL/GenBank/DDBJ whole genome shotgun (WGS) entry which is preliminary data.</text>
</comment>
<protein>
    <recommendedName>
        <fullName evidence="3">DUF2849 domain-containing protein</fullName>
    </recommendedName>
</protein>
<dbReference type="EMBL" id="JBEPSM010000002">
    <property type="protein sequence ID" value="MET4635054.1"/>
    <property type="molecule type" value="Genomic_DNA"/>
</dbReference>
<organism evidence="1 2">
    <name type="scientific">Kaistia defluvii</name>
    <dbReference type="NCBI Taxonomy" id="410841"/>
    <lineage>
        <taxon>Bacteria</taxon>
        <taxon>Pseudomonadati</taxon>
        <taxon>Pseudomonadota</taxon>
        <taxon>Alphaproteobacteria</taxon>
        <taxon>Hyphomicrobiales</taxon>
        <taxon>Kaistiaceae</taxon>
        <taxon>Kaistia</taxon>
    </lineage>
</organism>
<sequence>MTDKLITANHLGDGLVVFLTAQGGWSYKLADARVISDAELEAALALAKSQHEAGIVVDPYEIEATVVEGIPVPVRLRERIRAAGGPTVTYGEAEIAERAATLKHAG</sequence>
<name>A0ABV2R1B6_9HYPH</name>
<evidence type="ECO:0000313" key="2">
    <source>
        <dbReference type="Proteomes" id="UP001549321"/>
    </source>
</evidence>
<accession>A0ABV2R1B6</accession>
<dbReference type="Proteomes" id="UP001549321">
    <property type="component" value="Unassembled WGS sequence"/>
</dbReference>
<reference evidence="1 2" key="1">
    <citation type="submission" date="2024-06" db="EMBL/GenBank/DDBJ databases">
        <title>Sorghum-associated microbial communities from plants grown in Nebraska, USA.</title>
        <authorList>
            <person name="Schachtman D."/>
        </authorList>
    </citation>
    <scope>NUCLEOTIDE SEQUENCE [LARGE SCALE GENOMIC DNA]</scope>
    <source>
        <strain evidence="1 2">3207</strain>
    </source>
</reference>
<keyword evidence="2" id="KW-1185">Reference proteome</keyword>